<dbReference type="EMBL" id="SMOL01000079">
    <property type="protein sequence ID" value="KAB2634276.1"/>
    <property type="molecule type" value="Genomic_DNA"/>
</dbReference>
<reference evidence="2 3" key="1">
    <citation type="submission" date="2019-09" db="EMBL/GenBank/DDBJ databases">
        <authorList>
            <person name="Ou C."/>
        </authorList>
    </citation>
    <scope>NUCLEOTIDE SEQUENCE [LARGE SCALE GENOMIC DNA]</scope>
    <source>
        <strain evidence="2">S2</strain>
        <tissue evidence="2">Leaf</tissue>
    </source>
</reference>
<proteinExistence type="predicted"/>
<gene>
    <name evidence="1" type="ORF">D8674_035969</name>
    <name evidence="2" type="ORF">D8674_041096</name>
</gene>
<evidence type="ECO:0000313" key="2">
    <source>
        <dbReference type="EMBL" id="KAB2634276.1"/>
    </source>
</evidence>
<dbReference type="Proteomes" id="UP000327157">
    <property type="component" value="Chromosome 9"/>
</dbReference>
<dbReference type="EMBL" id="SMOL01000458">
    <property type="protein sequence ID" value="KAB2613653.1"/>
    <property type="molecule type" value="Genomic_DNA"/>
</dbReference>
<evidence type="ECO:0000313" key="3">
    <source>
        <dbReference type="Proteomes" id="UP000327157"/>
    </source>
</evidence>
<reference evidence="2 3" key="2">
    <citation type="submission" date="2019-11" db="EMBL/GenBank/DDBJ databases">
        <title>A de novo genome assembly of a pear dwarfing rootstock.</title>
        <authorList>
            <person name="Wang F."/>
            <person name="Wang J."/>
            <person name="Li S."/>
            <person name="Zhang Y."/>
            <person name="Fang M."/>
            <person name="Ma L."/>
            <person name="Zhao Y."/>
            <person name="Jiang S."/>
        </authorList>
    </citation>
    <scope>NUCLEOTIDE SEQUENCE [LARGE SCALE GENOMIC DNA]</scope>
    <source>
        <strain evidence="2">S2</strain>
        <tissue evidence="2">Leaf</tissue>
    </source>
</reference>
<organism evidence="2 3">
    <name type="scientific">Pyrus ussuriensis x Pyrus communis</name>
    <dbReference type="NCBI Taxonomy" id="2448454"/>
    <lineage>
        <taxon>Eukaryota</taxon>
        <taxon>Viridiplantae</taxon>
        <taxon>Streptophyta</taxon>
        <taxon>Embryophyta</taxon>
        <taxon>Tracheophyta</taxon>
        <taxon>Spermatophyta</taxon>
        <taxon>Magnoliopsida</taxon>
        <taxon>eudicotyledons</taxon>
        <taxon>Gunneridae</taxon>
        <taxon>Pentapetalae</taxon>
        <taxon>rosids</taxon>
        <taxon>fabids</taxon>
        <taxon>Rosales</taxon>
        <taxon>Rosaceae</taxon>
        <taxon>Amygdaloideae</taxon>
        <taxon>Maleae</taxon>
        <taxon>Pyrus</taxon>
    </lineage>
</organism>
<keyword evidence="3" id="KW-1185">Reference proteome</keyword>
<comment type="caution">
    <text evidence="2">The sequence shown here is derived from an EMBL/GenBank/DDBJ whole genome shotgun (WGS) entry which is preliminary data.</text>
</comment>
<protein>
    <submittedName>
        <fullName evidence="2">Zinc finger protein CONSTANS-LIKE 12</fullName>
    </submittedName>
</protein>
<accession>A0A5N5I244</accession>
<dbReference type="AlphaFoldDB" id="A0A5N5I244"/>
<name>A0A5N5I244_9ROSA</name>
<sequence>MNNEIESSSDRSFNQAVVNIKVYRGLAKRFDPKWSKSFLGPKNLLVDGATVVDVRPMVDQ</sequence>
<evidence type="ECO:0000313" key="1">
    <source>
        <dbReference type="EMBL" id="KAB2613653.1"/>
    </source>
</evidence>